<evidence type="ECO:0000256" key="7">
    <source>
        <dbReference type="ARBA" id="ARBA00035036"/>
    </source>
</evidence>
<evidence type="ECO:0000256" key="3">
    <source>
        <dbReference type="ARBA" id="ARBA00022676"/>
    </source>
</evidence>
<evidence type="ECO:0000256" key="4">
    <source>
        <dbReference type="ARBA" id="ARBA00022679"/>
    </source>
</evidence>
<keyword evidence="4" id="KW-0808">Transferase</keyword>
<keyword evidence="12" id="KW-1185">Reference proteome</keyword>
<dbReference type="PIRSF" id="PIRSF005943">
    <property type="entry name" value="NMPRT"/>
    <property type="match status" value="1"/>
</dbReference>
<dbReference type="PANTHER" id="PTHR43816">
    <property type="entry name" value="NICOTINAMIDE PHOSPHORIBOSYLTRANSFERASE"/>
    <property type="match status" value="1"/>
</dbReference>
<dbReference type="RefSeq" id="WP_343888934.1">
    <property type="nucleotide sequence ID" value="NZ_BAAAEH010000014.1"/>
</dbReference>
<dbReference type="GO" id="GO:0004516">
    <property type="term" value="F:nicotinate phosphoribosyltransferase activity"/>
    <property type="evidence" value="ECO:0007669"/>
    <property type="project" value="UniProtKB-EC"/>
</dbReference>
<reference evidence="11 12" key="1">
    <citation type="submission" date="2024-05" db="EMBL/GenBank/DDBJ databases">
        <authorList>
            <person name="Liu Q."/>
            <person name="Xin Y.-H."/>
        </authorList>
    </citation>
    <scope>NUCLEOTIDE SEQUENCE [LARGE SCALE GENOMIC DNA]</scope>
    <source>
        <strain evidence="11 12">CGMCC 1.10181</strain>
    </source>
</reference>
<evidence type="ECO:0000256" key="8">
    <source>
        <dbReference type="ARBA" id="ARBA00047835"/>
    </source>
</evidence>
<dbReference type="PANTHER" id="PTHR43816:SF1">
    <property type="entry name" value="NICOTINAMIDE PHOSPHORIBOSYLTRANSFERASE"/>
    <property type="match status" value="1"/>
</dbReference>
<feature type="domain" description="Nicotinamide phosphoribosyltransferase N-terminal" evidence="10">
    <location>
        <begin position="5"/>
        <end position="96"/>
    </location>
</feature>
<dbReference type="CDD" id="cd01569">
    <property type="entry name" value="PBEF_like"/>
    <property type="match status" value="1"/>
</dbReference>
<evidence type="ECO:0000256" key="2">
    <source>
        <dbReference type="ARBA" id="ARBA00022642"/>
    </source>
</evidence>
<dbReference type="Pfam" id="PF04095">
    <property type="entry name" value="NAPRTase"/>
    <property type="match status" value="1"/>
</dbReference>
<dbReference type="Gene3D" id="3.20.20.70">
    <property type="entry name" value="Aldolase class I"/>
    <property type="match status" value="1"/>
</dbReference>
<evidence type="ECO:0000256" key="1">
    <source>
        <dbReference type="ARBA" id="ARBA00010897"/>
    </source>
</evidence>
<feature type="domain" description="Nicotinate/nicotinamide phosphoribosyltransferase" evidence="9">
    <location>
        <begin position="169"/>
        <end position="407"/>
    </location>
</feature>
<comment type="catalytic activity">
    <reaction evidence="8">
        <text>beta-nicotinamide D-ribonucleotide + diphosphate = 5-phospho-alpha-D-ribose 1-diphosphate + nicotinamide + H(+)</text>
        <dbReference type="Rhea" id="RHEA:16149"/>
        <dbReference type="ChEBI" id="CHEBI:14649"/>
        <dbReference type="ChEBI" id="CHEBI:15378"/>
        <dbReference type="ChEBI" id="CHEBI:17154"/>
        <dbReference type="ChEBI" id="CHEBI:33019"/>
        <dbReference type="ChEBI" id="CHEBI:58017"/>
        <dbReference type="EC" id="2.4.2.12"/>
    </reaction>
    <physiologicalReaction direction="right-to-left" evidence="8">
        <dbReference type="Rhea" id="RHEA:16151"/>
    </physiologicalReaction>
</comment>
<evidence type="ECO:0000259" key="9">
    <source>
        <dbReference type="Pfam" id="PF04095"/>
    </source>
</evidence>
<comment type="similarity">
    <text evidence="1">Belongs to the NAPRTase family.</text>
</comment>
<evidence type="ECO:0000256" key="6">
    <source>
        <dbReference type="ARBA" id="ARBA00035024"/>
    </source>
</evidence>
<dbReference type="InterPro" id="IPR013785">
    <property type="entry name" value="Aldolase_TIM"/>
</dbReference>
<dbReference type="Proteomes" id="UP001419910">
    <property type="component" value="Unassembled WGS sequence"/>
</dbReference>
<dbReference type="InterPro" id="IPR036068">
    <property type="entry name" value="Nicotinate_pribotase-like_C"/>
</dbReference>
<evidence type="ECO:0000259" key="10">
    <source>
        <dbReference type="Pfam" id="PF18127"/>
    </source>
</evidence>
<gene>
    <name evidence="11" type="ORF">ABC974_16010</name>
</gene>
<accession>A0ABU9Y5Q5</accession>
<organism evidence="11 12">
    <name type="scientific">Sphingomonas oligophenolica</name>
    <dbReference type="NCBI Taxonomy" id="301154"/>
    <lineage>
        <taxon>Bacteria</taxon>
        <taxon>Pseudomonadati</taxon>
        <taxon>Pseudomonadota</taxon>
        <taxon>Alphaproteobacteria</taxon>
        <taxon>Sphingomonadales</taxon>
        <taxon>Sphingomonadaceae</taxon>
        <taxon>Sphingomonas</taxon>
    </lineage>
</organism>
<dbReference type="GO" id="GO:0016757">
    <property type="term" value="F:glycosyltransferase activity"/>
    <property type="evidence" value="ECO:0007669"/>
    <property type="project" value="UniProtKB-KW"/>
</dbReference>
<dbReference type="Pfam" id="PF18127">
    <property type="entry name" value="NAMPT_N"/>
    <property type="match status" value="1"/>
</dbReference>
<keyword evidence="3 11" id="KW-0328">Glycosyltransferase</keyword>
<dbReference type="InterPro" id="IPR041525">
    <property type="entry name" value="N/Namide_PRibTrfase"/>
</dbReference>
<dbReference type="EC" id="2.4.2.12" evidence="6"/>
<evidence type="ECO:0000313" key="11">
    <source>
        <dbReference type="EMBL" id="MEN2791140.1"/>
    </source>
</evidence>
<evidence type="ECO:0000256" key="5">
    <source>
        <dbReference type="ARBA" id="ARBA00035007"/>
    </source>
</evidence>
<dbReference type="InterPro" id="IPR041529">
    <property type="entry name" value="DUF5598"/>
</dbReference>
<keyword evidence="11" id="KW-0436">Ligase</keyword>
<evidence type="ECO:0000313" key="12">
    <source>
        <dbReference type="Proteomes" id="UP001419910"/>
    </source>
</evidence>
<comment type="caution">
    <text evidence="11">The sequence shown here is derived from an EMBL/GenBank/DDBJ whole genome shotgun (WGS) entry which is preliminary data.</text>
</comment>
<protein>
    <recommendedName>
        <fullName evidence="7">Nicotinamide phosphoribosyltransferase</fullName>
        <ecNumber evidence="6">2.4.2.12</ecNumber>
    </recommendedName>
</protein>
<comment type="pathway">
    <text evidence="5">Cofactor biosynthesis; NAD(+) biosynthesis; nicotinamide D-ribonucleotide from 5-phospho-alpha-D-ribose 1-diphosphate and nicotinamide: step 1/1.</text>
</comment>
<sequence>MINPVLNTDSYKTSHFLQYPPETQRVFAYAESRGGAYERTLFFGLQAILKREFAHPVTRRDVDEAHDVLREHGVPFNRHGWDMLLRRHEGRLPIEIRAVPEGSVVPTHQALMTVVNTDPDFAWLPSYVETALLRIWYPVTVATISWHVRQRIRAALEATADDPAAELPFKLHDFGARGVSSEASAALGGMAHLVSFKGTDTLSAIMAARRLYNEPMAGFSIPAAEHSTITAWGRDGEEAAYANMIARFGVPGATFAVVSDSYDLYHAVDDLWGRHLRQQVIDSGATLVVRPDSGDPVTVVAKTMALLAGRFGTDLNGKGYRVLRNVRVIQGDGVNPQSIGAIFDRIVADGFSASNIAFGMGGALLQRLDRDTLGFAYKASAIEIAGAWRDIFKDPATDSAKRSKRGLLGLVGEGARWETVPVDGARFEPLDGRRNALRPVWRDGRLLVDESLTQIRRRAAGFEAAA</sequence>
<dbReference type="EMBL" id="JBDIME010000014">
    <property type="protein sequence ID" value="MEN2791140.1"/>
    <property type="molecule type" value="Genomic_DNA"/>
</dbReference>
<dbReference type="NCBIfam" id="NF006629">
    <property type="entry name" value="PRK09198.1"/>
    <property type="match status" value="1"/>
</dbReference>
<dbReference type="SUPFAM" id="SSF51690">
    <property type="entry name" value="Nicotinate/Quinolinate PRTase C-terminal domain-like"/>
    <property type="match status" value="1"/>
</dbReference>
<dbReference type="InterPro" id="IPR016471">
    <property type="entry name" value="Nicotinamide_PRibTrfase"/>
</dbReference>
<proteinExistence type="inferred from homology"/>
<name>A0ABU9Y5Q5_9SPHN</name>
<keyword evidence="2" id="KW-0662">Pyridine nucleotide biosynthesis</keyword>